<reference evidence="8" key="2">
    <citation type="submission" date="2021-04" db="EMBL/GenBank/DDBJ databases">
        <authorList>
            <person name="Gilroy R."/>
        </authorList>
    </citation>
    <scope>NUCLEOTIDE SEQUENCE</scope>
    <source>
        <strain evidence="8">ChiGjej4B4-7305</strain>
    </source>
</reference>
<dbReference type="InterPro" id="IPR029044">
    <property type="entry name" value="Nucleotide-diphossugar_trans"/>
</dbReference>
<comment type="caution">
    <text evidence="8">The sequence shown here is derived from an EMBL/GenBank/DDBJ whole genome shotgun (WGS) entry which is preliminary data.</text>
</comment>
<gene>
    <name evidence="7 8" type="primary">ispD</name>
    <name evidence="8" type="ORF">H9815_17040</name>
</gene>
<keyword evidence="4 7" id="KW-0808">Transferase</keyword>
<comment type="catalytic activity">
    <reaction evidence="1 7">
        <text>2-C-methyl-D-erythritol 4-phosphate + CTP + H(+) = 4-CDP-2-C-methyl-D-erythritol + diphosphate</text>
        <dbReference type="Rhea" id="RHEA:13429"/>
        <dbReference type="ChEBI" id="CHEBI:15378"/>
        <dbReference type="ChEBI" id="CHEBI:33019"/>
        <dbReference type="ChEBI" id="CHEBI:37563"/>
        <dbReference type="ChEBI" id="CHEBI:57823"/>
        <dbReference type="ChEBI" id="CHEBI:58262"/>
        <dbReference type="EC" id="2.7.7.60"/>
    </reaction>
</comment>
<feature type="site" description="Transition state stabilizer" evidence="7">
    <location>
        <position position="9"/>
    </location>
</feature>
<dbReference type="Proteomes" id="UP000824037">
    <property type="component" value="Unassembled WGS sequence"/>
</dbReference>
<evidence type="ECO:0000256" key="2">
    <source>
        <dbReference type="ARBA" id="ARBA00004787"/>
    </source>
</evidence>
<comment type="pathway">
    <text evidence="2 7">Isoprenoid biosynthesis; isopentenyl diphosphate biosynthesis via DXP pathway; isopentenyl diphosphate from 1-deoxy-D-xylulose 5-phosphate: step 2/6.</text>
</comment>
<dbReference type="PROSITE" id="PS01295">
    <property type="entry name" value="ISPD"/>
    <property type="match status" value="1"/>
</dbReference>
<dbReference type="InterPro" id="IPR034683">
    <property type="entry name" value="IspD/TarI"/>
</dbReference>
<reference evidence="8" key="1">
    <citation type="journal article" date="2021" name="PeerJ">
        <title>Extensive microbial diversity within the chicken gut microbiome revealed by metagenomics and culture.</title>
        <authorList>
            <person name="Gilroy R."/>
            <person name="Ravi A."/>
            <person name="Getino M."/>
            <person name="Pursley I."/>
            <person name="Horton D.L."/>
            <person name="Alikhan N.F."/>
            <person name="Baker D."/>
            <person name="Gharbi K."/>
            <person name="Hall N."/>
            <person name="Watson M."/>
            <person name="Adriaenssens E.M."/>
            <person name="Foster-Nyarko E."/>
            <person name="Jarju S."/>
            <person name="Secka A."/>
            <person name="Antonio M."/>
            <person name="Oren A."/>
            <person name="Chaudhuri R.R."/>
            <person name="La Ragione R."/>
            <person name="Hildebrand F."/>
            <person name="Pallen M.J."/>
        </authorList>
    </citation>
    <scope>NUCLEOTIDE SEQUENCE</scope>
    <source>
        <strain evidence="8">ChiGjej4B4-7305</strain>
    </source>
</reference>
<evidence type="ECO:0000313" key="9">
    <source>
        <dbReference type="Proteomes" id="UP000824037"/>
    </source>
</evidence>
<accession>A0A9D2EHI3</accession>
<comment type="similarity">
    <text evidence="3 7">Belongs to the IspD/TarI cytidylyltransferase family. IspD subfamily.</text>
</comment>
<dbReference type="HAMAP" id="MF_00108">
    <property type="entry name" value="IspD"/>
    <property type="match status" value="1"/>
</dbReference>
<dbReference type="NCBIfam" id="TIGR00453">
    <property type="entry name" value="ispD"/>
    <property type="match status" value="1"/>
</dbReference>
<dbReference type="InterPro" id="IPR001228">
    <property type="entry name" value="IspD"/>
</dbReference>
<evidence type="ECO:0000256" key="4">
    <source>
        <dbReference type="ARBA" id="ARBA00022679"/>
    </source>
</evidence>
<evidence type="ECO:0000256" key="1">
    <source>
        <dbReference type="ARBA" id="ARBA00001282"/>
    </source>
</evidence>
<dbReference type="CDD" id="cd02516">
    <property type="entry name" value="CDP-ME_synthetase"/>
    <property type="match status" value="1"/>
</dbReference>
<dbReference type="AlphaFoldDB" id="A0A9D2EHI3"/>
<dbReference type="GO" id="GO:0050518">
    <property type="term" value="F:2-C-methyl-D-erythritol 4-phosphate cytidylyltransferase activity"/>
    <property type="evidence" value="ECO:0007669"/>
    <property type="project" value="UniProtKB-UniRule"/>
</dbReference>
<dbReference type="EC" id="2.7.7.60" evidence="7"/>
<comment type="function">
    <text evidence="7">Catalyzes the formation of 4-diphosphocytidyl-2-C-methyl-D-erythritol from CTP and 2-C-methyl-D-erythritol 4-phosphate (MEP).</text>
</comment>
<dbReference type="EMBL" id="DXBY01000294">
    <property type="protein sequence ID" value="HIZ37485.1"/>
    <property type="molecule type" value="Genomic_DNA"/>
</dbReference>
<dbReference type="InterPro" id="IPR018294">
    <property type="entry name" value="ISPD_synthase_CS"/>
</dbReference>
<feature type="site" description="Transition state stabilizer" evidence="7">
    <location>
        <position position="16"/>
    </location>
</feature>
<keyword evidence="6 7" id="KW-0414">Isoprene biosynthesis</keyword>
<dbReference type="Pfam" id="PF01128">
    <property type="entry name" value="IspD"/>
    <property type="match status" value="1"/>
</dbReference>
<dbReference type="Gene3D" id="3.90.550.10">
    <property type="entry name" value="Spore Coat Polysaccharide Biosynthesis Protein SpsA, Chain A"/>
    <property type="match status" value="1"/>
</dbReference>
<sequence length="228" mass="23430">MTAAGSGTRLGADAPKALVPLAGRPLVTRAAAQLADSGRVRHLVITAPERHLAAVREAVSTVAAIPVEVVPGGATRQASVAAGLAVLPEAEEIVLVHDAARPLASAALIARLVEAVAGGHQAVVPGVPVIDTIKEIGDGVPPRAVATLTRAALRAVQTPQAFRSTLLRRAHTSAAHLAADERTALSDDAGLVERLGHEVRVIEGEARALKITTRHDLAIAALFLEEDS</sequence>
<dbReference type="PANTHER" id="PTHR32125">
    <property type="entry name" value="2-C-METHYL-D-ERYTHRITOL 4-PHOSPHATE CYTIDYLYLTRANSFERASE, CHLOROPLASTIC"/>
    <property type="match status" value="1"/>
</dbReference>
<evidence type="ECO:0000313" key="8">
    <source>
        <dbReference type="EMBL" id="HIZ37485.1"/>
    </source>
</evidence>
<dbReference type="SUPFAM" id="SSF53448">
    <property type="entry name" value="Nucleotide-diphospho-sugar transferases"/>
    <property type="match status" value="1"/>
</dbReference>
<keyword evidence="5 7" id="KW-0548">Nucleotidyltransferase</keyword>
<evidence type="ECO:0000256" key="5">
    <source>
        <dbReference type="ARBA" id="ARBA00022695"/>
    </source>
</evidence>
<dbReference type="InterPro" id="IPR050088">
    <property type="entry name" value="IspD/TarI_cytidylyltransf_bact"/>
</dbReference>
<proteinExistence type="inferred from homology"/>
<name>A0A9D2EHI3_9MICO</name>
<organism evidence="8 9">
    <name type="scientific">Candidatus Ruania gallistercoris</name>
    <dbReference type="NCBI Taxonomy" id="2838746"/>
    <lineage>
        <taxon>Bacteria</taxon>
        <taxon>Bacillati</taxon>
        <taxon>Actinomycetota</taxon>
        <taxon>Actinomycetes</taxon>
        <taxon>Micrococcales</taxon>
        <taxon>Ruaniaceae</taxon>
        <taxon>Ruania</taxon>
    </lineage>
</organism>
<evidence type="ECO:0000256" key="3">
    <source>
        <dbReference type="ARBA" id="ARBA00009789"/>
    </source>
</evidence>
<feature type="site" description="Positions MEP for the nucleophilic attack" evidence="7">
    <location>
        <position position="150"/>
    </location>
</feature>
<evidence type="ECO:0000256" key="6">
    <source>
        <dbReference type="ARBA" id="ARBA00023229"/>
    </source>
</evidence>
<dbReference type="PANTHER" id="PTHR32125:SF4">
    <property type="entry name" value="2-C-METHYL-D-ERYTHRITOL 4-PHOSPHATE CYTIDYLYLTRANSFERASE, CHLOROPLASTIC"/>
    <property type="match status" value="1"/>
</dbReference>
<dbReference type="GO" id="GO:0019288">
    <property type="term" value="P:isopentenyl diphosphate biosynthetic process, methylerythritol 4-phosphate pathway"/>
    <property type="evidence" value="ECO:0007669"/>
    <property type="project" value="UniProtKB-UniRule"/>
</dbReference>
<protein>
    <recommendedName>
        <fullName evidence="7">2-C-methyl-D-erythritol 4-phosphate cytidylyltransferase</fullName>
        <ecNumber evidence="7">2.7.7.60</ecNumber>
    </recommendedName>
    <alternativeName>
        <fullName evidence="7">4-diphosphocytidyl-2C-methyl-D-erythritol synthase</fullName>
    </alternativeName>
    <alternativeName>
        <fullName evidence="7">MEP cytidylyltransferase</fullName>
        <shortName evidence="7">MCT</shortName>
    </alternativeName>
</protein>
<evidence type="ECO:0000256" key="7">
    <source>
        <dbReference type="HAMAP-Rule" id="MF_00108"/>
    </source>
</evidence>
<feature type="site" description="Positions MEP for the nucleophilic attack" evidence="7">
    <location>
        <position position="210"/>
    </location>
</feature>
<dbReference type="FunFam" id="3.90.550.10:FF:000003">
    <property type="entry name" value="2-C-methyl-D-erythritol 4-phosphate cytidylyltransferase"/>
    <property type="match status" value="1"/>
</dbReference>